<sequence>NRSPLPFLLNPPFTTARGHILVFVVVTCSNNHKTWGKVVTLFQAAGRYSASMTNHTRQPPNSTCEQGRISTHYVPSLISDLLNIQQRRATLYRQFERGFRSYLNSSDEVPYLRLVQDMTQQFADCSQQALLPTAYLRPPDGKPRPSTHSHPRTPEIPAAPPGLPLQEGPRPP</sequence>
<feature type="compositionally biased region" description="Pro residues" evidence="1">
    <location>
        <begin position="157"/>
        <end position="172"/>
    </location>
</feature>
<proteinExistence type="predicted"/>
<dbReference type="Pfam" id="PF14966">
    <property type="entry name" value="DNA_repr_REX1B"/>
    <property type="match status" value="1"/>
</dbReference>
<protein>
    <submittedName>
        <fullName evidence="2">Uncharacterized protein</fullName>
    </submittedName>
</protein>
<gene>
    <name evidence="2" type="ORF">TSPGSL018_846</name>
</gene>
<evidence type="ECO:0000313" key="2">
    <source>
        <dbReference type="EMBL" id="JAC71931.1"/>
    </source>
</evidence>
<dbReference type="InterPro" id="IPR039491">
    <property type="entry name" value="REX1-B"/>
</dbReference>
<dbReference type="AlphaFoldDB" id="A0A061RN01"/>
<organism evidence="2">
    <name type="scientific">Tetraselmis sp. GSL018</name>
    <dbReference type="NCBI Taxonomy" id="582737"/>
    <lineage>
        <taxon>Eukaryota</taxon>
        <taxon>Viridiplantae</taxon>
        <taxon>Chlorophyta</taxon>
        <taxon>core chlorophytes</taxon>
        <taxon>Chlorodendrophyceae</taxon>
        <taxon>Chlorodendrales</taxon>
        <taxon>Chlorodendraceae</taxon>
        <taxon>Tetraselmis</taxon>
    </lineage>
</organism>
<name>A0A061RN01_9CHLO</name>
<reference evidence="2" key="1">
    <citation type="submission" date="2014-05" db="EMBL/GenBank/DDBJ databases">
        <title>The transcriptome of the halophilic microalga Tetraselmis sp. GSL018 isolated from the Great Salt Lake, Utah.</title>
        <authorList>
            <person name="Jinkerson R.E."/>
            <person name="D'Adamo S."/>
            <person name="Posewitz M.C."/>
        </authorList>
    </citation>
    <scope>NUCLEOTIDE SEQUENCE</scope>
    <source>
        <strain evidence="2">GSL018</strain>
    </source>
</reference>
<evidence type="ECO:0000256" key="1">
    <source>
        <dbReference type="SAM" id="MobiDB-lite"/>
    </source>
</evidence>
<feature type="non-terminal residue" evidence="2">
    <location>
        <position position="1"/>
    </location>
</feature>
<feature type="region of interest" description="Disordered" evidence="1">
    <location>
        <begin position="134"/>
        <end position="172"/>
    </location>
</feature>
<dbReference type="PANTHER" id="PTHR28309:SF1">
    <property type="entry name" value="REQUIRED FOR EXCISION 1-B DOMAIN-CONTAINING PROTEIN"/>
    <property type="match status" value="1"/>
</dbReference>
<dbReference type="EMBL" id="GBEZ01014117">
    <property type="protein sequence ID" value="JAC71931.1"/>
    <property type="molecule type" value="Transcribed_RNA"/>
</dbReference>
<dbReference type="PANTHER" id="PTHR28309">
    <property type="entry name" value="REQUIRED FOR EXCISION 1-B DOMAIN-CONTAINING PROTEIN"/>
    <property type="match status" value="1"/>
</dbReference>
<accession>A0A061RN01</accession>